<reference evidence="6" key="1">
    <citation type="journal article" date="2019" name="Genome Announc.">
        <title>Draft Genome Sequence of Pseudoalteromonas piscicida Strain 36Y ROTHPW, an Hypersaline Seawater Isolate from the South Coast of Sonora, Mexico.</title>
        <authorList>
            <person name="Sanchez-Diaz R."/>
            <person name="Molina-Garza Z.J."/>
            <person name="Cruz-Suarez L.E."/>
            <person name="Selvin J."/>
            <person name="Kiran G.S."/>
            <person name="Ibarra-Gamez J.C."/>
            <person name="Gomez-Gil B."/>
            <person name="Galaviz-Silva L."/>
        </authorList>
    </citation>
    <scope>NUCLEOTIDE SEQUENCE [LARGE SCALE GENOMIC DNA]</scope>
    <source>
        <strain evidence="6">36Y_RITHPW</strain>
    </source>
</reference>
<feature type="domain" description="ABC transporter" evidence="4">
    <location>
        <begin position="6"/>
        <end position="232"/>
    </location>
</feature>
<organism evidence="5 6">
    <name type="scientific">Pseudoalteromonas piscicida</name>
    <dbReference type="NCBI Taxonomy" id="43662"/>
    <lineage>
        <taxon>Bacteria</taxon>
        <taxon>Pseudomonadati</taxon>
        <taxon>Pseudomonadota</taxon>
        <taxon>Gammaproteobacteria</taxon>
        <taxon>Alteromonadales</taxon>
        <taxon>Pseudoalteromonadaceae</taxon>
        <taxon>Pseudoalteromonas</taxon>
    </lineage>
</organism>
<dbReference type="Pfam" id="PF00005">
    <property type="entry name" value="ABC_tran"/>
    <property type="match status" value="1"/>
</dbReference>
<dbReference type="CDD" id="cd03230">
    <property type="entry name" value="ABC_DR_subfamily_A"/>
    <property type="match status" value="1"/>
</dbReference>
<dbReference type="SUPFAM" id="SSF52540">
    <property type="entry name" value="P-loop containing nucleoside triphosphate hydrolases"/>
    <property type="match status" value="1"/>
</dbReference>
<evidence type="ECO:0000256" key="2">
    <source>
        <dbReference type="ARBA" id="ARBA00022741"/>
    </source>
</evidence>
<protein>
    <submittedName>
        <fullName evidence="5">ABC transporter</fullName>
    </submittedName>
</protein>
<dbReference type="Proteomes" id="UP000228621">
    <property type="component" value="Unassembled WGS sequence"/>
</dbReference>
<dbReference type="GO" id="GO:0016887">
    <property type="term" value="F:ATP hydrolysis activity"/>
    <property type="evidence" value="ECO:0007669"/>
    <property type="project" value="InterPro"/>
</dbReference>
<dbReference type="InterPro" id="IPR051782">
    <property type="entry name" value="ABC_Transporter_VariousFunc"/>
</dbReference>
<keyword evidence="1" id="KW-0813">Transport</keyword>
<dbReference type="Gene3D" id="3.40.50.300">
    <property type="entry name" value="P-loop containing nucleotide triphosphate hydrolases"/>
    <property type="match status" value="1"/>
</dbReference>
<evidence type="ECO:0000313" key="5">
    <source>
        <dbReference type="EMBL" id="PCK31842.1"/>
    </source>
</evidence>
<evidence type="ECO:0000313" key="6">
    <source>
        <dbReference type="Proteomes" id="UP000228621"/>
    </source>
</evidence>
<dbReference type="AlphaFoldDB" id="A0A2A5JQV2"/>
<keyword evidence="2" id="KW-0547">Nucleotide-binding</keyword>
<sequence>MTTPLLQFSHINKQFADKPVLTDINLTIEPGMVMGLLGRNGAGKTTLLRIALGLISQNAGDVRCLNSDNHHLSPECKSKIGYVPQQPCGYQGFKVKDALALHRSFYANWDMTLEQEWLSRFELDGSALVSNLSIGQQQSLALIMAMSYRPQLLILDEPASSLDPIARREFMSDLFELALEAGAGVLFSSHITSDVERVASHIAIIKQGRVIVTGELDTLKEQIRVIPRHSLDNLPEGEVLHQSERCTIFKANNANTWPTGLQYNTTNLEQLFVELHA</sequence>
<evidence type="ECO:0000256" key="1">
    <source>
        <dbReference type="ARBA" id="ARBA00022448"/>
    </source>
</evidence>
<dbReference type="OrthoDB" id="9804819at2"/>
<dbReference type="RefSeq" id="WP_099641950.1">
    <property type="nucleotide sequence ID" value="NZ_NKHF01000043.1"/>
</dbReference>
<dbReference type="GO" id="GO:0005524">
    <property type="term" value="F:ATP binding"/>
    <property type="evidence" value="ECO:0007669"/>
    <property type="project" value="UniProtKB-KW"/>
</dbReference>
<dbReference type="PANTHER" id="PTHR42939">
    <property type="entry name" value="ABC TRANSPORTER ATP-BINDING PROTEIN ALBC-RELATED"/>
    <property type="match status" value="1"/>
</dbReference>
<comment type="caution">
    <text evidence="5">The sequence shown here is derived from an EMBL/GenBank/DDBJ whole genome shotgun (WGS) entry which is preliminary data.</text>
</comment>
<evidence type="ECO:0000256" key="3">
    <source>
        <dbReference type="ARBA" id="ARBA00022840"/>
    </source>
</evidence>
<dbReference type="InterPro" id="IPR027417">
    <property type="entry name" value="P-loop_NTPase"/>
</dbReference>
<gene>
    <name evidence="5" type="ORF">CEX98_10110</name>
</gene>
<dbReference type="EMBL" id="NKHF01000043">
    <property type="protein sequence ID" value="PCK31842.1"/>
    <property type="molecule type" value="Genomic_DNA"/>
</dbReference>
<keyword evidence="3" id="KW-0067">ATP-binding</keyword>
<evidence type="ECO:0000259" key="4">
    <source>
        <dbReference type="PROSITE" id="PS50893"/>
    </source>
</evidence>
<dbReference type="InterPro" id="IPR003593">
    <property type="entry name" value="AAA+_ATPase"/>
</dbReference>
<dbReference type="PROSITE" id="PS50893">
    <property type="entry name" value="ABC_TRANSPORTER_2"/>
    <property type="match status" value="1"/>
</dbReference>
<accession>A0A2A5JQV2</accession>
<dbReference type="SMART" id="SM00382">
    <property type="entry name" value="AAA"/>
    <property type="match status" value="1"/>
</dbReference>
<name>A0A2A5JQV2_PSEO7</name>
<proteinExistence type="predicted"/>
<dbReference type="PANTHER" id="PTHR42939:SF1">
    <property type="entry name" value="ABC TRANSPORTER ATP-BINDING PROTEIN ALBC-RELATED"/>
    <property type="match status" value="1"/>
</dbReference>
<keyword evidence="6" id="KW-1185">Reference proteome</keyword>
<dbReference type="InterPro" id="IPR003439">
    <property type="entry name" value="ABC_transporter-like_ATP-bd"/>
</dbReference>